<accession>A0A1L9P1V0</accession>
<evidence type="ECO:0008006" key="3">
    <source>
        <dbReference type="Google" id="ProtNLM"/>
    </source>
</evidence>
<dbReference type="RefSeq" id="WP_072628975.1">
    <property type="nucleotide sequence ID" value="NZ_MLCB01000021.1"/>
</dbReference>
<evidence type="ECO:0000313" key="1">
    <source>
        <dbReference type="EMBL" id="OJI95478.1"/>
    </source>
</evidence>
<dbReference type="InterPro" id="IPR021866">
    <property type="entry name" value="SpoIIAA-like"/>
</dbReference>
<evidence type="ECO:0000313" key="2">
    <source>
        <dbReference type="Proteomes" id="UP000184514"/>
    </source>
</evidence>
<dbReference type="OrthoDB" id="7619266at2"/>
<dbReference type="Gene3D" id="3.40.50.10600">
    <property type="entry name" value="SpoIIaa-like domains"/>
    <property type="match status" value="1"/>
</dbReference>
<protein>
    <recommendedName>
        <fullName evidence="3">STAS/SEC14 domain-containing protein</fullName>
    </recommendedName>
</protein>
<dbReference type="AlphaFoldDB" id="A0A1L9P1V0"/>
<dbReference type="STRING" id="696762.PFRI_02720"/>
<dbReference type="SUPFAM" id="SSF52091">
    <property type="entry name" value="SpoIIaa-like"/>
    <property type="match status" value="1"/>
</dbReference>
<comment type="caution">
    <text evidence="1">The sequence shown here is derived from an EMBL/GenBank/DDBJ whole genome shotgun (WGS) entry which is preliminary data.</text>
</comment>
<dbReference type="EMBL" id="MLCB01000021">
    <property type="protein sequence ID" value="OJI95478.1"/>
    <property type="molecule type" value="Genomic_DNA"/>
</dbReference>
<keyword evidence="2" id="KW-1185">Reference proteome</keyword>
<dbReference type="Pfam" id="PF11964">
    <property type="entry name" value="SpoIIAA-like"/>
    <property type="match status" value="1"/>
</dbReference>
<name>A0A1L9P1V0_9RHOB</name>
<dbReference type="InterPro" id="IPR036513">
    <property type="entry name" value="STAS_dom_sf"/>
</dbReference>
<gene>
    <name evidence="1" type="ORF">PFRI_02720</name>
</gene>
<proteinExistence type="predicted"/>
<organism evidence="1 2">
    <name type="scientific">Planktotalea frisia</name>
    <dbReference type="NCBI Taxonomy" id="696762"/>
    <lineage>
        <taxon>Bacteria</taxon>
        <taxon>Pseudomonadati</taxon>
        <taxon>Pseudomonadota</taxon>
        <taxon>Alphaproteobacteria</taxon>
        <taxon>Rhodobacterales</taxon>
        <taxon>Paracoccaceae</taxon>
        <taxon>Planktotalea</taxon>
    </lineage>
</organism>
<reference evidence="1 2" key="1">
    <citation type="submission" date="2016-10" db="EMBL/GenBank/DDBJ databases">
        <title>Genome sequence of Planktotalea frisia SH6-1.</title>
        <authorList>
            <person name="Poehlein A."/>
            <person name="Bakenhus I."/>
            <person name="Voget S."/>
            <person name="Brinkhoff T."/>
            <person name="Simon M."/>
        </authorList>
    </citation>
    <scope>NUCLEOTIDE SEQUENCE [LARGE SCALE GENOMIC DNA]</scope>
    <source>
        <strain evidence="1 2">SH6-1</strain>
    </source>
</reference>
<dbReference type="Proteomes" id="UP000184514">
    <property type="component" value="Unassembled WGS sequence"/>
</dbReference>
<dbReference type="InterPro" id="IPR038396">
    <property type="entry name" value="SpoIIAA-like_sf"/>
</dbReference>
<sequence length="131" mass="14353">MLTITKPSDNRVDITFDGGIDANIMTAALDKLFDASKDIKNGVSLYTITNFDMPTLGAIGVEFTKLPQLFGLLSKFQKVAILSDSAFIRTAGEVEGFLLPGVEIKSFHLNERAIAENWLVTPVDEPINSYN</sequence>